<dbReference type="Proteomes" id="UP000830375">
    <property type="component" value="Unassembled WGS sequence"/>
</dbReference>
<evidence type="ECO:0000256" key="2">
    <source>
        <dbReference type="SAM" id="SignalP"/>
    </source>
</evidence>
<keyword evidence="5" id="KW-1185">Reference proteome</keyword>
<name>A0ABQ8MW00_LABRO</name>
<protein>
    <submittedName>
        <fullName evidence="4">Contactin-3</fullName>
    </submittedName>
</protein>
<feature type="region of interest" description="Disordered" evidence="1">
    <location>
        <begin position="422"/>
        <end position="446"/>
    </location>
</feature>
<evidence type="ECO:0000259" key="3">
    <source>
        <dbReference type="PROSITE" id="PS50835"/>
    </source>
</evidence>
<evidence type="ECO:0000256" key="1">
    <source>
        <dbReference type="SAM" id="MobiDB-lite"/>
    </source>
</evidence>
<dbReference type="InterPro" id="IPR003599">
    <property type="entry name" value="Ig_sub"/>
</dbReference>
<dbReference type="Pfam" id="PF07686">
    <property type="entry name" value="V-set"/>
    <property type="match status" value="2"/>
</dbReference>
<accession>A0ABQ8MW00</accession>
<keyword evidence="2" id="KW-0732">Signal</keyword>
<dbReference type="PANTHER" id="PTHR11422:SF5">
    <property type="entry name" value="DIVERSE IMMUNOGLOBULIN DOMAIN-CONTAINING PROTEIN 1.1 ISOFORM X1-RELATED"/>
    <property type="match status" value="1"/>
</dbReference>
<feature type="compositionally biased region" description="Polar residues" evidence="1">
    <location>
        <begin position="432"/>
        <end position="446"/>
    </location>
</feature>
<dbReference type="EMBL" id="JACTAM010000003">
    <property type="protein sequence ID" value="KAI2666766.1"/>
    <property type="molecule type" value="Genomic_DNA"/>
</dbReference>
<dbReference type="PANTHER" id="PTHR11422">
    <property type="entry name" value="T-CELL SURFACE GLYCOPROTEIN CD4"/>
    <property type="match status" value="1"/>
</dbReference>
<feature type="domain" description="Ig-like" evidence="3">
    <location>
        <begin position="141"/>
        <end position="213"/>
    </location>
</feature>
<proteinExistence type="predicted"/>
<dbReference type="InterPro" id="IPR013106">
    <property type="entry name" value="Ig_V-set"/>
</dbReference>
<feature type="region of interest" description="Disordered" evidence="1">
    <location>
        <begin position="319"/>
        <end position="345"/>
    </location>
</feature>
<evidence type="ECO:0000313" key="4">
    <source>
        <dbReference type="EMBL" id="KAI2666766.1"/>
    </source>
</evidence>
<comment type="caution">
    <text evidence="4">The sequence shown here is derived from an EMBL/GenBank/DDBJ whole genome shotgun (WGS) entry which is preliminary data.</text>
</comment>
<dbReference type="SMART" id="SM00409">
    <property type="entry name" value="IG"/>
    <property type="match status" value="2"/>
</dbReference>
<reference evidence="4 5" key="1">
    <citation type="submission" date="2022-01" db="EMBL/GenBank/DDBJ databases">
        <title>A high-quality chromosome-level genome assembly of rohu carp, Labeo rohita.</title>
        <authorList>
            <person name="Arick M.A. II"/>
            <person name="Hsu C.-Y."/>
            <person name="Magbanua Z."/>
            <person name="Pechanova O."/>
            <person name="Grover C."/>
            <person name="Miller E."/>
            <person name="Thrash A."/>
            <person name="Ezzel L."/>
            <person name="Alam S."/>
            <person name="Benzie J."/>
            <person name="Hamilton M."/>
            <person name="Karsi A."/>
            <person name="Lawrence M.L."/>
            <person name="Peterson D.G."/>
        </authorList>
    </citation>
    <scope>NUCLEOTIDE SEQUENCE [LARGE SCALE GENOMIC DNA]</scope>
    <source>
        <strain evidence="5">BAU-BD-2019</strain>
        <tissue evidence="4">Blood</tissue>
    </source>
</reference>
<dbReference type="InterPro" id="IPR007110">
    <property type="entry name" value="Ig-like_dom"/>
</dbReference>
<feature type="compositionally biased region" description="Basic residues" evidence="1">
    <location>
        <begin position="329"/>
        <end position="339"/>
    </location>
</feature>
<dbReference type="PROSITE" id="PS50835">
    <property type="entry name" value="IG_LIKE"/>
    <property type="match status" value="2"/>
</dbReference>
<dbReference type="InterPro" id="IPR036179">
    <property type="entry name" value="Ig-like_dom_sf"/>
</dbReference>
<sequence length="446" mass="50021">MADKCHLCLLGLIILSSLLTGTSGVNDDHVFISSGENVRLPCNNHLHDCKSTTWNYNNRFRHSATVELIAGGKIKKDTESHERLSLGSDCSLNIKNIITEDYGSYTCQQYVNGQHYKEVDARVYLHVLHGTSGVNDTHVFISSGENVRLPCNNHLHNCTSTTWIYNRHSAAVELIGLGTKKKDTERHERLSLGSDCSLNIKNIKEDSGLYTCRQYVNDKQQGTDADKICMFFMTEISAGSSAGVKLTISDSRYQISAPGHCNITLTTTLLNEDDNREWRCEVTHRNQAKTSVTYTVKSSAQDKTTTAVIPVHTTKSTTTTAVTSTRDLRQKKKRKKNNKKNANGYNRCHRTFGAWPLITLSVISVLVNLTDRRNYTPPPTKQPNTDLLQLLSYGQSTGFFHPLQERAVMESVTTSFNYESNMRRRPDIHSSPGEQQPITTQITENS</sequence>
<dbReference type="Gene3D" id="2.60.40.10">
    <property type="entry name" value="Immunoglobulins"/>
    <property type="match status" value="2"/>
</dbReference>
<feature type="domain" description="Ig-like" evidence="3">
    <location>
        <begin position="32"/>
        <end position="108"/>
    </location>
</feature>
<gene>
    <name evidence="4" type="ORF">H4Q32_026460</name>
</gene>
<dbReference type="InterPro" id="IPR013783">
    <property type="entry name" value="Ig-like_fold"/>
</dbReference>
<evidence type="ECO:0000313" key="5">
    <source>
        <dbReference type="Proteomes" id="UP000830375"/>
    </source>
</evidence>
<feature type="signal peptide" evidence="2">
    <location>
        <begin position="1"/>
        <end position="24"/>
    </location>
</feature>
<dbReference type="SUPFAM" id="SSF48726">
    <property type="entry name" value="Immunoglobulin"/>
    <property type="match status" value="2"/>
</dbReference>
<feature type="chain" id="PRO_5045514884" evidence="2">
    <location>
        <begin position="25"/>
        <end position="446"/>
    </location>
</feature>
<organism evidence="4 5">
    <name type="scientific">Labeo rohita</name>
    <name type="common">Indian major carp</name>
    <name type="synonym">Cyprinus rohita</name>
    <dbReference type="NCBI Taxonomy" id="84645"/>
    <lineage>
        <taxon>Eukaryota</taxon>
        <taxon>Metazoa</taxon>
        <taxon>Chordata</taxon>
        <taxon>Craniata</taxon>
        <taxon>Vertebrata</taxon>
        <taxon>Euteleostomi</taxon>
        <taxon>Actinopterygii</taxon>
        <taxon>Neopterygii</taxon>
        <taxon>Teleostei</taxon>
        <taxon>Ostariophysi</taxon>
        <taxon>Cypriniformes</taxon>
        <taxon>Cyprinidae</taxon>
        <taxon>Labeoninae</taxon>
        <taxon>Labeonini</taxon>
        <taxon>Labeo</taxon>
    </lineage>
</organism>